<reference evidence="3" key="1">
    <citation type="journal article" date="2020" name="mSystems">
        <title>Genome- and Community-Level Interaction Insights into Carbon Utilization and Element Cycling Functions of Hydrothermarchaeota in Hydrothermal Sediment.</title>
        <authorList>
            <person name="Zhou Z."/>
            <person name="Liu Y."/>
            <person name="Xu W."/>
            <person name="Pan J."/>
            <person name="Luo Z.H."/>
            <person name="Li M."/>
        </authorList>
    </citation>
    <scope>NUCLEOTIDE SEQUENCE [LARGE SCALE GENOMIC DNA]</scope>
    <source>
        <strain evidence="3">HyVt-577</strain>
    </source>
</reference>
<proteinExistence type="predicted"/>
<feature type="domain" description="Band 7" evidence="2">
    <location>
        <begin position="51"/>
        <end position="190"/>
    </location>
</feature>
<dbReference type="AlphaFoldDB" id="A0A7V4U4X5"/>
<gene>
    <name evidence="3" type="ORF">ENK44_14595</name>
</gene>
<evidence type="ECO:0000259" key="2">
    <source>
        <dbReference type="Pfam" id="PF01145"/>
    </source>
</evidence>
<dbReference type="Pfam" id="PF01145">
    <property type="entry name" value="Band_7"/>
    <property type="match status" value="1"/>
</dbReference>
<dbReference type="EMBL" id="DRQG01000140">
    <property type="protein sequence ID" value="HGY56934.1"/>
    <property type="molecule type" value="Genomic_DNA"/>
</dbReference>
<dbReference type="Proteomes" id="UP000885779">
    <property type="component" value="Unassembled WGS sequence"/>
</dbReference>
<accession>A0A7V4U4X5</accession>
<name>A0A7V4U4X5_CALAY</name>
<evidence type="ECO:0000313" key="3">
    <source>
        <dbReference type="EMBL" id="HGY56934.1"/>
    </source>
</evidence>
<sequence>MLTAIIIFVILLGFIYEYRLRKPDQLVLYESRGVVKQRKGKFYPRHFSLAIPATIHSSAVKVEAEAKGKLPILVQVALACAASPSQLSELVRVGGWDKNAVPKAAAELEILITSYVKEFAQQFEIEELSAEKLTQHLNKKLGLTVHALGLDIISCQVQAVDPLDEEIAEAMRKQEAARIMEQTEQANQKARVAAAQARIEADDKIAQTEHQLALKKLALEEKQQQKEALLQKQRVEEEIKRRKMQMEVEKKEVELLKENPELLILSPQIARLAEASQSMPNAKTVVSLSPEQAAQSSQIISVIQELLQKMVEKKKE</sequence>
<evidence type="ECO:0000256" key="1">
    <source>
        <dbReference type="SAM" id="Coils"/>
    </source>
</evidence>
<organism evidence="3">
    <name type="scientific">Caldithrix abyssi</name>
    <dbReference type="NCBI Taxonomy" id="187145"/>
    <lineage>
        <taxon>Bacteria</taxon>
        <taxon>Pseudomonadati</taxon>
        <taxon>Calditrichota</taxon>
        <taxon>Calditrichia</taxon>
        <taxon>Calditrichales</taxon>
        <taxon>Calditrichaceae</taxon>
        <taxon>Caldithrix</taxon>
    </lineage>
</organism>
<dbReference type="InterPro" id="IPR001107">
    <property type="entry name" value="Band_7"/>
</dbReference>
<feature type="coiled-coil region" evidence="1">
    <location>
        <begin position="173"/>
        <end position="259"/>
    </location>
</feature>
<comment type="caution">
    <text evidence="3">The sequence shown here is derived from an EMBL/GenBank/DDBJ whole genome shotgun (WGS) entry which is preliminary data.</text>
</comment>
<protein>
    <recommendedName>
        <fullName evidence="2">Band 7 domain-containing protein</fullName>
    </recommendedName>
</protein>
<keyword evidence="1" id="KW-0175">Coiled coil</keyword>